<keyword evidence="3" id="KW-1185">Reference proteome</keyword>
<dbReference type="OrthoDB" id="3066195at2759"/>
<gene>
    <name evidence="2" type="ORF">AGLY_009958</name>
</gene>
<protein>
    <submittedName>
        <fullName evidence="2">Uncharacterized protein</fullName>
    </submittedName>
</protein>
<feature type="region of interest" description="Disordered" evidence="1">
    <location>
        <begin position="233"/>
        <end position="255"/>
    </location>
</feature>
<accession>A0A6G0THB8</accession>
<evidence type="ECO:0000313" key="3">
    <source>
        <dbReference type="Proteomes" id="UP000475862"/>
    </source>
</evidence>
<evidence type="ECO:0000256" key="1">
    <source>
        <dbReference type="SAM" id="MobiDB-lite"/>
    </source>
</evidence>
<organism evidence="2 3">
    <name type="scientific">Aphis glycines</name>
    <name type="common">Soybean aphid</name>
    <dbReference type="NCBI Taxonomy" id="307491"/>
    <lineage>
        <taxon>Eukaryota</taxon>
        <taxon>Metazoa</taxon>
        <taxon>Ecdysozoa</taxon>
        <taxon>Arthropoda</taxon>
        <taxon>Hexapoda</taxon>
        <taxon>Insecta</taxon>
        <taxon>Pterygota</taxon>
        <taxon>Neoptera</taxon>
        <taxon>Paraneoptera</taxon>
        <taxon>Hemiptera</taxon>
        <taxon>Sternorrhyncha</taxon>
        <taxon>Aphidomorpha</taxon>
        <taxon>Aphidoidea</taxon>
        <taxon>Aphididae</taxon>
        <taxon>Aphidini</taxon>
        <taxon>Aphis</taxon>
        <taxon>Aphis</taxon>
    </lineage>
</organism>
<evidence type="ECO:0000313" key="2">
    <source>
        <dbReference type="EMBL" id="KAE9532335.1"/>
    </source>
</evidence>
<proteinExistence type="predicted"/>
<comment type="caution">
    <text evidence="2">The sequence shown here is derived from an EMBL/GenBank/DDBJ whole genome shotgun (WGS) entry which is preliminary data.</text>
</comment>
<dbReference type="AlphaFoldDB" id="A0A6G0THB8"/>
<name>A0A6G0THB8_APHGL</name>
<reference evidence="2 3" key="1">
    <citation type="submission" date="2019-08" db="EMBL/GenBank/DDBJ databases">
        <title>The genome of the soybean aphid Biotype 1, its phylome, world population structure and adaptation to the North American continent.</title>
        <authorList>
            <person name="Giordano R."/>
            <person name="Donthu R.K."/>
            <person name="Hernandez A.G."/>
            <person name="Wright C.L."/>
            <person name="Zimin A.V."/>
        </authorList>
    </citation>
    <scope>NUCLEOTIDE SEQUENCE [LARGE SCALE GENOMIC DNA]</scope>
    <source>
        <tissue evidence="2">Whole aphids</tissue>
    </source>
</reference>
<dbReference type="Proteomes" id="UP000475862">
    <property type="component" value="Unassembled WGS sequence"/>
</dbReference>
<sequence>MLEFIKSQKGYNLLVFEGYSFSIHRKREFIDKREDHEHAPDAPGLEPRNVIERIKKASDSTQTTRNIIGEAFSQSSMPVVARLQSCGLKNRYSTDVIFVHEIKKLSVLAFVPVDNVISAFEELINSDYYVENEEDLQIVVDYFEDTWIGRLTRGGSPRTNNVVEGWHRAFISALGANHVTVRKFINMLKREQGLQEVKMEQQIARVPQQKKRRKYKDLDEWLVAVVKEPKEIEKQKKGETERERERGNCKRWSHE</sequence>
<dbReference type="EMBL" id="VYZN01000039">
    <property type="protein sequence ID" value="KAE9532335.1"/>
    <property type="molecule type" value="Genomic_DNA"/>
</dbReference>